<dbReference type="OrthoDB" id="270162at2"/>
<organism evidence="2 3">
    <name type="scientific">Crenobacter intestini</name>
    <dbReference type="NCBI Taxonomy" id="2563443"/>
    <lineage>
        <taxon>Bacteria</taxon>
        <taxon>Pseudomonadati</taxon>
        <taxon>Pseudomonadota</taxon>
        <taxon>Betaproteobacteria</taxon>
        <taxon>Neisseriales</taxon>
        <taxon>Neisseriaceae</taxon>
        <taxon>Crenobacter</taxon>
    </lineage>
</organism>
<dbReference type="AlphaFoldDB" id="A0A4T0V1P6"/>
<keyword evidence="1" id="KW-0812">Transmembrane</keyword>
<dbReference type="Pfam" id="PF06912">
    <property type="entry name" value="DUF1275"/>
    <property type="match status" value="1"/>
</dbReference>
<accession>A0A4T0V1P6</accession>
<dbReference type="Proteomes" id="UP000308891">
    <property type="component" value="Unassembled WGS sequence"/>
</dbReference>
<feature type="transmembrane region" description="Helical" evidence="1">
    <location>
        <begin position="197"/>
        <end position="214"/>
    </location>
</feature>
<comment type="caution">
    <text evidence="2">The sequence shown here is derived from an EMBL/GenBank/DDBJ whole genome shotgun (WGS) entry which is preliminary data.</text>
</comment>
<dbReference type="PANTHER" id="PTHR37314">
    <property type="entry name" value="SLR0142 PROTEIN"/>
    <property type="match status" value="1"/>
</dbReference>
<dbReference type="InterPro" id="IPR010699">
    <property type="entry name" value="DUF1275"/>
</dbReference>
<keyword evidence="1" id="KW-0472">Membrane</keyword>
<sequence>MSRPASSAWLLAWIVLLCLYSGALNIFTLLRFAYSVSHFSGNLLDIADDMLLRHTLEQGWRILSLVGFFTLGAFASGVLMREGRAGYRPLYGYLMLALGLLLWLWSRTGHEQAGFLYALTFTMGCQNGLHIQYRSNVVRTTHMTGNLTDFGVNLGYLAAGQREVGWKVWFSLLEIAGYVGGGALALLLYLRVGQASFEWFALAYAAGGLFYLAGGRRAVEVA</sequence>
<dbReference type="PANTHER" id="PTHR37314:SF4">
    <property type="entry name" value="UPF0700 TRANSMEMBRANE PROTEIN YOAK"/>
    <property type="match status" value="1"/>
</dbReference>
<evidence type="ECO:0000313" key="3">
    <source>
        <dbReference type="Proteomes" id="UP000308891"/>
    </source>
</evidence>
<feature type="transmembrane region" description="Helical" evidence="1">
    <location>
        <begin position="168"/>
        <end position="190"/>
    </location>
</feature>
<name>A0A4T0V1P6_9NEIS</name>
<dbReference type="RefSeq" id="WP_136551619.1">
    <property type="nucleotide sequence ID" value="NZ_STGJ01000003.1"/>
</dbReference>
<gene>
    <name evidence="2" type="ORF">E5K04_03980</name>
</gene>
<proteinExistence type="predicted"/>
<evidence type="ECO:0000313" key="2">
    <source>
        <dbReference type="EMBL" id="TIC85171.1"/>
    </source>
</evidence>
<dbReference type="EMBL" id="STGJ01000003">
    <property type="protein sequence ID" value="TIC85171.1"/>
    <property type="molecule type" value="Genomic_DNA"/>
</dbReference>
<keyword evidence="3" id="KW-1185">Reference proteome</keyword>
<keyword evidence="1" id="KW-1133">Transmembrane helix</keyword>
<protein>
    <submittedName>
        <fullName evidence="2">DUF1275 domain-containing protein</fullName>
    </submittedName>
</protein>
<feature type="transmembrane region" description="Helical" evidence="1">
    <location>
        <begin position="59"/>
        <end position="78"/>
    </location>
</feature>
<feature type="transmembrane region" description="Helical" evidence="1">
    <location>
        <begin position="90"/>
        <end position="106"/>
    </location>
</feature>
<reference evidence="2 3" key="1">
    <citation type="submission" date="2019-04" db="EMBL/GenBank/DDBJ databases">
        <title>Crenobacter sp. nov.</title>
        <authorList>
            <person name="Shi S."/>
        </authorList>
    </citation>
    <scope>NUCLEOTIDE SEQUENCE [LARGE SCALE GENOMIC DNA]</scope>
    <source>
        <strain evidence="2 3">GY 70310</strain>
    </source>
</reference>
<evidence type="ECO:0000256" key="1">
    <source>
        <dbReference type="SAM" id="Phobius"/>
    </source>
</evidence>